<organism evidence="1 2">
    <name type="scientific">Aeromicrobium erythreum</name>
    <dbReference type="NCBI Taxonomy" id="2041"/>
    <lineage>
        <taxon>Bacteria</taxon>
        <taxon>Bacillati</taxon>
        <taxon>Actinomycetota</taxon>
        <taxon>Actinomycetes</taxon>
        <taxon>Propionibacteriales</taxon>
        <taxon>Nocardioidaceae</taxon>
        <taxon>Aeromicrobium</taxon>
    </lineage>
</organism>
<dbReference type="STRING" id="2041.AERYTH_14010"/>
<dbReference type="Proteomes" id="UP000067689">
    <property type="component" value="Chromosome"/>
</dbReference>
<dbReference type="RefSeq" id="WP_067859987.1">
    <property type="nucleotide sequence ID" value="NZ_CP011502.1"/>
</dbReference>
<dbReference type="PATRIC" id="fig|2041.4.peg.2921"/>
<name>A0A0U4BKR2_9ACTN</name>
<protein>
    <submittedName>
        <fullName evidence="1">Oxidoreductase</fullName>
    </submittedName>
</protein>
<keyword evidence="2" id="KW-1185">Reference proteome</keyword>
<sequence length="254" mass="25669">MSEPVDPFLPAASLEGVPSAFAATRDGIDALLRDRGLRRTTPEDTARSLLLGAVATARLEGSELPPVTDDGEDPAVELLAGGGGDVVARSAVRLNVELLGLVPVWGRSPLQALARLHALAASGSVPDDELGRPADAGGAARLAELARLAARPTEAPGLVVAALVHAEVATSGAFAAHGGMVARAAERLVLVVKGVDPASVVVPEAGHAAEPAGYAAALTAYARGDATGIQQWLQYASQAQARGAEASPVAQGRR</sequence>
<evidence type="ECO:0000313" key="2">
    <source>
        <dbReference type="Proteomes" id="UP000067689"/>
    </source>
</evidence>
<dbReference type="EMBL" id="CP011502">
    <property type="protein sequence ID" value="ALX05729.1"/>
    <property type="molecule type" value="Genomic_DNA"/>
</dbReference>
<evidence type="ECO:0000313" key="1">
    <source>
        <dbReference type="EMBL" id="ALX05729.1"/>
    </source>
</evidence>
<dbReference type="AlphaFoldDB" id="A0A0U4BKR2"/>
<dbReference type="KEGG" id="aer:AERYTH_14010"/>
<reference evidence="1 2" key="1">
    <citation type="journal article" date="1991" name="Int. J. Syst. Bacteriol.">
        <title>Description of the erythromycin-producing bacterium Arthrobacter sp. strain NRRL B-3381 as Aeromicrobium erythreum gen. nov., sp. nov.</title>
        <authorList>
            <person name="Miller E.S."/>
            <person name="Woese C.R."/>
            <person name="Brenner S."/>
        </authorList>
    </citation>
    <scope>NUCLEOTIDE SEQUENCE [LARGE SCALE GENOMIC DNA]</scope>
    <source>
        <strain evidence="1 2">AR18</strain>
    </source>
</reference>
<dbReference type="OrthoDB" id="5241763at2"/>
<gene>
    <name evidence="1" type="ORF">AERYTH_14010</name>
</gene>
<accession>A0A0U4BKR2</accession>
<proteinExistence type="predicted"/>